<sequence length="176" mass="19628">MNKQVNRPSVDAVRTATGREWDEWNAELDAWDATGRSHKEIVAWLMGERGVGSWWAQSITVAYEQARGLRAPGSGRDGLFTISASKTVDVPVDELYKAFMDTAGEELRVRTSQPGRSARFDWQDGRTRVNVGFTAKGPNKSVVALAHERLESPEEAERMKAMWRNRLTSLVSGYAG</sequence>
<dbReference type="InterPro" id="IPR025629">
    <property type="entry name" value="DUF4287"/>
</dbReference>
<evidence type="ECO:0000313" key="2">
    <source>
        <dbReference type="Proteomes" id="UP001521150"/>
    </source>
</evidence>
<protein>
    <submittedName>
        <fullName evidence="1">DUF4287 domain-containing protein</fullName>
    </submittedName>
</protein>
<name>A0ABS8Z5T2_9PSEU</name>
<dbReference type="RefSeq" id="WP_233724306.1">
    <property type="nucleotide sequence ID" value="NZ_JAJVCN010000001.1"/>
</dbReference>
<evidence type="ECO:0000313" key="1">
    <source>
        <dbReference type="EMBL" id="MCE7002797.1"/>
    </source>
</evidence>
<dbReference type="EMBL" id="JAJVCN010000001">
    <property type="protein sequence ID" value="MCE7002797.1"/>
    <property type="molecule type" value="Genomic_DNA"/>
</dbReference>
<accession>A0ABS8Z5T2</accession>
<dbReference type="Proteomes" id="UP001521150">
    <property type="component" value="Unassembled WGS sequence"/>
</dbReference>
<keyword evidence="2" id="KW-1185">Reference proteome</keyword>
<dbReference type="SUPFAM" id="SSF55961">
    <property type="entry name" value="Bet v1-like"/>
    <property type="match status" value="1"/>
</dbReference>
<dbReference type="Pfam" id="PF14117">
    <property type="entry name" value="DUF4287"/>
    <property type="match status" value="1"/>
</dbReference>
<reference evidence="1 2" key="1">
    <citation type="submission" date="2021-12" db="EMBL/GenBank/DDBJ databases">
        <title>Genome sequence of Kibdelosporangium philippinense ATCC 49844.</title>
        <authorList>
            <person name="Fedorov E.A."/>
            <person name="Omeragic M."/>
            <person name="Shalygina K.F."/>
            <person name="Maclea K.S."/>
        </authorList>
    </citation>
    <scope>NUCLEOTIDE SEQUENCE [LARGE SCALE GENOMIC DNA]</scope>
    <source>
        <strain evidence="1 2">ATCC 49844</strain>
    </source>
</reference>
<organism evidence="1 2">
    <name type="scientific">Kibdelosporangium philippinense</name>
    <dbReference type="NCBI Taxonomy" id="211113"/>
    <lineage>
        <taxon>Bacteria</taxon>
        <taxon>Bacillati</taxon>
        <taxon>Actinomycetota</taxon>
        <taxon>Actinomycetes</taxon>
        <taxon>Pseudonocardiales</taxon>
        <taxon>Pseudonocardiaceae</taxon>
        <taxon>Kibdelosporangium</taxon>
    </lineage>
</organism>
<proteinExistence type="predicted"/>
<comment type="caution">
    <text evidence="1">The sequence shown here is derived from an EMBL/GenBank/DDBJ whole genome shotgun (WGS) entry which is preliminary data.</text>
</comment>
<gene>
    <name evidence="1" type="ORF">LWC34_08130</name>
</gene>
<dbReference type="Gene3D" id="3.30.530.20">
    <property type="match status" value="1"/>
</dbReference>
<dbReference type="InterPro" id="IPR023393">
    <property type="entry name" value="START-like_dom_sf"/>
</dbReference>